<dbReference type="InParanoid" id="Q234P7"/>
<dbReference type="GeneID" id="7841215"/>
<dbReference type="SUPFAM" id="SSF103473">
    <property type="entry name" value="MFS general substrate transporter"/>
    <property type="match status" value="1"/>
</dbReference>
<dbReference type="Gene3D" id="1.20.1250.20">
    <property type="entry name" value="MFS general substrate transporter like domains"/>
    <property type="match status" value="1"/>
</dbReference>
<evidence type="ECO:0000256" key="1">
    <source>
        <dbReference type="SAM" id="MobiDB-lite"/>
    </source>
</evidence>
<feature type="transmembrane region" description="Helical" evidence="2">
    <location>
        <begin position="74"/>
        <end position="94"/>
    </location>
</feature>
<reference evidence="4" key="1">
    <citation type="journal article" date="2006" name="PLoS Biol.">
        <title>Macronuclear genome sequence of the ciliate Tetrahymena thermophila, a model eukaryote.</title>
        <authorList>
            <person name="Eisen J.A."/>
            <person name="Coyne R.S."/>
            <person name="Wu M."/>
            <person name="Wu D."/>
            <person name="Thiagarajan M."/>
            <person name="Wortman J.R."/>
            <person name="Badger J.H."/>
            <person name="Ren Q."/>
            <person name="Amedeo P."/>
            <person name="Jones K.M."/>
            <person name="Tallon L.J."/>
            <person name="Delcher A.L."/>
            <person name="Salzberg S.L."/>
            <person name="Silva J.C."/>
            <person name="Haas B.J."/>
            <person name="Majoros W.H."/>
            <person name="Farzad M."/>
            <person name="Carlton J.M."/>
            <person name="Smith R.K. Jr."/>
            <person name="Garg J."/>
            <person name="Pearlman R.E."/>
            <person name="Karrer K.M."/>
            <person name="Sun L."/>
            <person name="Manning G."/>
            <person name="Elde N.C."/>
            <person name="Turkewitz A.P."/>
            <person name="Asai D.J."/>
            <person name="Wilkes D.E."/>
            <person name="Wang Y."/>
            <person name="Cai H."/>
            <person name="Collins K."/>
            <person name="Stewart B.A."/>
            <person name="Lee S.R."/>
            <person name="Wilamowska K."/>
            <person name="Weinberg Z."/>
            <person name="Ruzzo W.L."/>
            <person name="Wloga D."/>
            <person name="Gaertig J."/>
            <person name="Frankel J."/>
            <person name="Tsao C.-C."/>
            <person name="Gorovsky M.A."/>
            <person name="Keeling P.J."/>
            <person name="Waller R.F."/>
            <person name="Patron N.J."/>
            <person name="Cherry J.M."/>
            <person name="Stover N.A."/>
            <person name="Krieger C.J."/>
            <person name="del Toro C."/>
            <person name="Ryder H.F."/>
            <person name="Williamson S.C."/>
            <person name="Barbeau R.A."/>
            <person name="Hamilton E.P."/>
            <person name="Orias E."/>
        </authorList>
    </citation>
    <scope>NUCLEOTIDE SEQUENCE [LARGE SCALE GENOMIC DNA]</scope>
    <source>
        <strain evidence="4">SB210</strain>
    </source>
</reference>
<feature type="transmembrane region" description="Helical" evidence="2">
    <location>
        <begin position="338"/>
        <end position="360"/>
    </location>
</feature>
<feature type="transmembrane region" description="Helical" evidence="2">
    <location>
        <begin position="131"/>
        <end position="154"/>
    </location>
</feature>
<feature type="transmembrane region" description="Helical" evidence="2">
    <location>
        <begin position="366"/>
        <end position="387"/>
    </location>
</feature>
<feature type="compositionally biased region" description="Polar residues" evidence="1">
    <location>
        <begin position="295"/>
        <end position="306"/>
    </location>
</feature>
<feature type="transmembrane region" description="Helical" evidence="2">
    <location>
        <begin position="106"/>
        <end position="125"/>
    </location>
</feature>
<organism evidence="3 4">
    <name type="scientific">Tetrahymena thermophila (strain SB210)</name>
    <dbReference type="NCBI Taxonomy" id="312017"/>
    <lineage>
        <taxon>Eukaryota</taxon>
        <taxon>Sar</taxon>
        <taxon>Alveolata</taxon>
        <taxon>Ciliophora</taxon>
        <taxon>Intramacronucleata</taxon>
        <taxon>Oligohymenophorea</taxon>
        <taxon>Hymenostomatida</taxon>
        <taxon>Tetrahymenina</taxon>
        <taxon>Tetrahymenidae</taxon>
        <taxon>Tetrahymena</taxon>
    </lineage>
</organism>
<feature type="transmembrane region" description="Helical" evidence="2">
    <location>
        <begin position="192"/>
        <end position="212"/>
    </location>
</feature>
<dbReference type="KEGG" id="tet:TTHERM_00101520"/>
<dbReference type="InterPro" id="IPR036259">
    <property type="entry name" value="MFS_trans_sf"/>
</dbReference>
<dbReference type="HOGENOM" id="CLU_527355_0_0_1"/>
<dbReference type="EMBL" id="GG662767">
    <property type="protein sequence ID" value="EAR91956.1"/>
    <property type="molecule type" value="Genomic_DNA"/>
</dbReference>
<accession>Q234P7</accession>
<feature type="transmembrane region" description="Helical" evidence="2">
    <location>
        <begin position="166"/>
        <end position="186"/>
    </location>
</feature>
<evidence type="ECO:0000256" key="2">
    <source>
        <dbReference type="SAM" id="Phobius"/>
    </source>
</evidence>
<dbReference type="AlphaFoldDB" id="Q234P7"/>
<keyword evidence="2 3" id="KW-0812">Transmembrane</keyword>
<feature type="transmembrane region" description="Helical" evidence="2">
    <location>
        <begin position="399"/>
        <end position="418"/>
    </location>
</feature>
<name>Q234P7_TETTS</name>
<dbReference type="Proteomes" id="UP000009168">
    <property type="component" value="Unassembled WGS sequence"/>
</dbReference>
<dbReference type="RefSeq" id="XP_001012201.1">
    <property type="nucleotide sequence ID" value="XM_001012201.1"/>
</dbReference>
<evidence type="ECO:0000313" key="4">
    <source>
        <dbReference type="Proteomes" id="UP000009168"/>
    </source>
</evidence>
<proteinExistence type="predicted"/>
<feature type="region of interest" description="Disordered" evidence="1">
    <location>
        <begin position="272"/>
        <end position="308"/>
    </location>
</feature>
<gene>
    <name evidence="3" type="ORF">TTHERM_00101520</name>
</gene>
<evidence type="ECO:0000313" key="3">
    <source>
        <dbReference type="EMBL" id="EAR91956.1"/>
    </source>
</evidence>
<keyword evidence="4" id="KW-1185">Reference proteome</keyword>
<sequence>MIKNLELAILIKYILLLAAYGMGGTQFTNVPILFYRPQKIIPDMSNPSEYYFSDEYPQITSIPMVLDLYGDREFYEVIIMTSGYVGKFVAYILLVAFPIKEQYEHYAVYTPILVIGIVTSITAFYQHVVLLTISFFLWFGSFSFLIGLIFSYTYKHFKGKMSENSVIYLNLTWPVVMLTHILFGYFDGHWRSNMVYFTGFTNLILGISLFAIHRVIQKLEIQQEQLHLETALLENYQDTMNYQTQQQGKDNTNNDFAHQVLMLHNEDQLVSNPYQNHTKKGSDVEKNSKKNNNNQHHQTPQLNPDTLISKEDQDKTSFEILKDNIMMFKRDVTQRNNIMIWSLVWNVVGVSFVGCVIAMNRLEGNLYLNLAVSTVFELLGNIAAVWLMSRFSLKNTIMACLYVMGFSYILSVALDAWVSDNSPILKTLASLLPVLVAKGTHETMWNIVIEFQRQVIRVKYHQFSFAVANLFDMSITSTLPTYQYFMEKNGLNQFLGYGIYALVAARASVNFKLFNKNSTATVISMRRSSVSKHSNQAIPISKLKKQSADLNQHFEEIEEDNCKNCIEMDDLSKNNTNNQLQKLIAL</sequence>
<keyword evidence="2" id="KW-1133">Transmembrane helix</keyword>
<protein>
    <submittedName>
        <fullName evidence="3">Transmembrane protein, putative</fullName>
    </submittedName>
</protein>
<keyword evidence="2" id="KW-0472">Membrane</keyword>
<dbReference type="OrthoDB" id="5296287at2759"/>